<dbReference type="InterPro" id="IPR002078">
    <property type="entry name" value="Sigma_54_int"/>
</dbReference>
<sequence length="446" mass="49394">MSVDQTFRTVLDSLDEPQLIVRSDYTIAYANQAFRRRFGLVDHVGRRCHEVLFHELQPCSVCGEACPLDRALVSNQAETLLRRELVPGGERFLEITVTPVPDADGTPAFFMERVLVRGGNTFGAGAGIVARSPAVRAVLQKLSRITSLDVPVLFVGASGTGKERFAKTLHENSRRAANAFIVMNCDGLTEGAFEAECLGAVDGSGRRQGGLAAQPGGTLYFDEVALLSKPLQRRLVQLIESGMVRACGSAEARAVDYRILCATKYDLRERTLAGAFRKDLYYLLSGCRVNVPCLNDRIEDIEELAQEIMRTGAAPQKPLTTNAIDYLQLRRWDGNVRELEAFLERAALFSDAEKLDRAELEKFEEEPLAALSEQRRVPVPTASVGLDGSSEAVPEARRRLTATQTAALMKALSEWNGSKRALARRFGISERTLYRLLRKHNYSERD</sequence>
<dbReference type="Gene3D" id="3.40.50.300">
    <property type="entry name" value="P-loop containing nucleotide triphosphate hydrolases"/>
    <property type="match status" value="1"/>
</dbReference>
<dbReference type="SUPFAM" id="SSF46689">
    <property type="entry name" value="Homeodomain-like"/>
    <property type="match status" value="1"/>
</dbReference>
<feature type="domain" description="Sigma-54 factor interaction" evidence="3">
    <location>
        <begin position="128"/>
        <end position="348"/>
    </location>
</feature>
<keyword evidence="5" id="KW-1185">Reference proteome</keyword>
<dbReference type="SMART" id="SM00382">
    <property type="entry name" value="AAA"/>
    <property type="match status" value="1"/>
</dbReference>
<dbReference type="Gene3D" id="1.10.8.60">
    <property type="match status" value="1"/>
</dbReference>
<dbReference type="CDD" id="cd00009">
    <property type="entry name" value="AAA"/>
    <property type="match status" value="1"/>
</dbReference>
<dbReference type="InterPro" id="IPR013656">
    <property type="entry name" value="PAS_4"/>
</dbReference>
<dbReference type="Gene3D" id="3.30.450.20">
    <property type="entry name" value="PAS domain"/>
    <property type="match status" value="1"/>
</dbReference>
<dbReference type="Gene3D" id="1.10.10.60">
    <property type="entry name" value="Homeodomain-like"/>
    <property type="match status" value="1"/>
</dbReference>
<proteinExistence type="predicted"/>
<dbReference type="InterPro" id="IPR035965">
    <property type="entry name" value="PAS-like_dom_sf"/>
</dbReference>
<evidence type="ECO:0000259" key="3">
    <source>
        <dbReference type="PROSITE" id="PS50045"/>
    </source>
</evidence>
<keyword evidence="2" id="KW-0067">ATP-binding</keyword>
<dbReference type="PANTHER" id="PTHR32071:SF100">
    <property type="entry name" value="RESPONSE REGULATOR PROTEIN PILR"/>
    <property type="match status" value="1"/>
</dbReference>
<dbReference type="EMBL" id="JACJJC010000001">
    <property type="protein sequence ID" value="MBM6703145.1"/>
    <property type="molecule type" value="Genomic_DNA"/>
</dbReference>
<dbReference type="SUPFAM" id="SSF52540">
    <property type="entry name" value="P-loop containing nucleoside triphosphate hydrolases"/>
    <property type="match status" value="1"/>
</dbReference>
<evidence type="ECO:0000256" key="2">
    <source>
        <dbReference type="ARBA" id="ARBA00022840"/>
    </source>
</evidence>
<dbReference type="Pfam" id="PF25601">
    <property type="entry name" value="AAA_lid_14"/>
    <property type="match status" value="1"/>
</dbReference>
<dbReference type="Pfam" id="PF00158">
    <property type="entry name" value="Sigma54_activat"/>
    <property type="match status" value="1"/>
</dbReference>
<comment type="caution">
    <text evidence="4">The sequence shown here is derived from an EMBL/GenBank/DDBJ whole genome shotgun (WGS) entry which is preliminary data.</text>
</comment>
<dbReference type="PROSITE" id="PS50045">
    <property type="entry name" value="SIGMA54_INTERACT_4"/>
    <property type="match status" value="1"/>
</dbReference>
<dbReference type="InterPro" id="IPR027417">
    <property type="entry name" value="P-loop_NTPase"/>
</dbReference>
<evidence type="ECO:0000313" key="4">
    <source>
        <dbReference type="EMBL" id="MBM6703145.1"/>
    </source>
</evidence>
<name>A0ABS2DP46_9BURK</name>
<dbReference type="InterPro" id="IPR058031">
    <property type="entry name" value="AAA_lid_NorR"/>
</dbReference>
<dbReference type="InterPro" id="IPR009057">
    <property type="entry name" value="Homeodomain-like_sf"/>
</dbReference>
<keyword evidence="1" id="KW-0547">Nucleotide-binding</keyword>
<dbReference type="RefSeq" id="WP_205101525.1">
    <property type="nucleotide sequence ID" value="NZ_JACJJC010000001.1"/>
</dbReference>
<accession>A0ABS2DP46</accession>
<dbReference type="Pfam" id="PF08448">
    <property type="entry name" value="PAS_4"/>
    <property type="match status" value="1"/>
</dbReference>
<dbReference type="InterPro" id="IPR003593">
    <property type="entry name" value="AAA+_ATPase"/>
</dbReference>
<dbReference type="Proteomes" id="UP000715095">
    <property type="component" value="Unassembled WGS sequence"/>
</dbReference>
<dbReference type="PANTHER" id="PTHR32071">
    <property type="entry name" value="TRANSCRIPTIONAL REGULATORY PROTEIN"/>
    <property type="match status" value="1"/>
</dbReference>
<reference evidence="4 5" key="1">
    <citation type="journal article" date="2021" name="Sci. Rep.">
        <title>The distribution of antibiotic resistance genes in chicken gut microbiota commensals.</title>
        <authorList>
            <person name="Juricova H."/>
            <person name="Matiasovicova J."/>
            <person name="Kubasova T."/>
            <person name="Cejkova D."/>
            <person name="Rychlik I."/>
        </authorList>
    </citation>
    <scope>NUCLEOTIDE SEQUENCE [LARGE SCALE GENOMIC DNA]</scope>
    <source>
        <strain evidence="4 5">An829</strain>
    </source>
</reference>
<evidence type="ECO:0000313" key="5">
    <source>
        <dbReference type="Proteomes" id="UP000715095"/>
    </source>
</evidence>
<dbReference type="SUPFAM" id="SSF55785">
    <property type="entry name" value="PYP-like sensor domain (PAS domain)"/>
    <property type="match status" value="1"/>
</dbReference>
<gene>
    <name evidence="4" type="ORF">H6A60_01265</name>
</gene>
<protein>
    <submittedName>
        <fullName evidence="4">Sigma-54-dependent Fis family transcriptional regulator</fullName>
    </submittedName>
</protein>
<organism evidence="4 5">
    <name type="scientific">Sutterella massiliensis</name>
    <dbReference type="NCBI Taxonomy" id="1816689"/>
    <lineage>
        <taxon>Bacteria</taxon>
        <taxon>Pseudomonadati</taxon>
        <taxon>Pseudomonadota</taxon>
        <taxon>Betaproteobacteria</taxon>
        <taxon>Burkholderiales</taxon>
        <taxon>Sutterellaceae</taxon>
        <taxon>Sutterella</taxon>
    </lineage>
</organism>
<evidence type="ECO:0000256" key="1">
    <source>
        <dbReference type="ARBA" id="ARBA00022741"/>
    </source>
</evidence>